<dbReference type="PROSITE" id="PS00154">
    <property type="entry name" value="ATPASE_E1_E2"/>
    <property type="match status" value="1"/>
</dbReference>
<dbReference type="Pfam" id="PF19335">
    <property type="entry name" value="HMBD"/>
    <property type="match status" value="1"/>
</dbReference>
<dbReference type="Pfam" id="PF00702">
    <property type="entry name" value="Hydrolase"/>
    <property type="match status" value="1"/>
</dbReference>
<dbReference type="GO" id="GO:0016887">
    <property type="term" value="F:ATP hydrolysis activity"/>
    <property type="evidence" value="ECO:0007669"/>
    <property type="project" value="InterPro"/>
</dbReference>
<dbReference type="InterPro" id="IPR001757">
    <property type="entry name" value="P_typ_ATPase"/>
</dbReference>
<evidence type="ECO:0000256" key="7">
    <source>
        <dbReference type="ARBA" id="ARBA00022840"/>
    </source>
</evidence>
<dbReference type="InterPro" id="IPR023298">
    <property type="entry name" value="ATPase_P-typ_TM_dom_sf"/>
</dbReference>
<dbReference type="Proteomes" id="UP001359886">
    <property type="component" value="Unassembled WGS sequence"/>
</dbReference>
<dbReference type="GO" id="GO:0043682">
    <property type="term" value="F:P-type divalent copper transporter activity"/>
    <property type="evidence" value="ECO:0007669"/>
    <property type="project" value="TreeGrafter"/>
</dbReference>
<comment type="subcellular location">
    <subcellularLocation>
        <location evidence="1">Cell membrane</location>
        <topology evidence="1">Multi-pass membrane protein</topology>
    </subcellularLocation>
</comment>
<comment type="caution">
    <text evidence="15">The sequence shown here is derived from an EMBL/GenBank/DDBJ whole genome shotgun (WGS) entry which is preliminary data.</text>
</comment>
<dbReference type="SUPFAM" id="SSF81653">
    <property type="entry name" value="Calcium ATPase, transduction domain A"/>
    <property type="match status" value="1"/>
</dbReference>
<gene>
    <name evidence="15" type="ORF">V3330_16955</name>
</gene>
<dbReference type="SFLD" id="SFLDG00002">
    <property type="entry name" value="C1.7:_P-type_atpase_like"/>
    <property type="match status" value="1"/>
</dbReference>
<keyword evidence="4 11" id="KW-0812">Transmembrane</keyword>
<evidence type="ECO:0000256" key="11">
    <source>
        <dbReference type="RuleBase" id="RU362081"/>
    </source>
</evidence>
<feature type="domain" description="P-type ATPase A" evidence="13">
    <location>
        <begin position="183"/>
        <end position="283"/>
    </location>
</feature>
<dbReference type="InterPro" id="IPR045800">
    <property type="entry name" value="HMBD"/>
</dbReference>
<dbReference type="GO" id="GO:0005524">
    <property type="term" value="F:ATP binding"/>
    <property type="evidence" value="ECO:0007669"/>
    <property type="project" value="UniProtKB-UniRule"/>
</dbReference>
<dbReference type="SFLD" id="SFLDS00003">
    <property type="entry name" value="Haloacid_Dehalogenase"/>
    <property type="match status" value="1"/>
</dbReference>
<feature type="region of interest" description="Disordered" evidence="12">
    <location>
        <begin position="233"/>
        <end position="258"/>
    </location>
</feature>
<dbReference type="SUPFAM" id="SSF56784">
    <property type="entry name" value="HAD-like"/>
    <property type="match status" value="1"/>
</dbReference>
<dbReference type="InterPro" id="IPR023299">
    <property type="entry name" value="ATPase_P-typ_cyto_dom_N"/>
</dbReference>
<feature type="transmembrane region" description="Helical" evidence="11">
    <location>
        <begin position="147"/>
        <end position="165"/>
    </location>
</feature>
<evidence type="ECO:0000313" key="16">
    <source>
        <dbReference type="Proteomes" id="UP001359886"/>
    </source>
</evidence>
<dbReference type="AlphaFoldDB" id="A0AAW9RGP2"/>
<dbReference type="SUPFAM" id="SSF81660">
    <property type="entry name" value="Metal cation-transporting ATPase, ATP-binding domain N"/>
    <property type="match status" value="1"/>
</dbReference>
<dbReference type="InterPro" id="IPR059000">
    <property type="entry name" value="ATPase_P-type_domA"/>
</dbReference>
<keyword evidence="5 11" id="KW-0479">Metal-binding</keyword>
<evidence type="ECO:0000256" key="8">
    <source>
        <dbReference type="ARBA" id="ARBA00022967"/>
    </source>
</evidence>
<organism evidence="15 16">
    <name type="scientific">Elongatibacter sediminis</name>
    <dbReference type="NCBI Taxonomy" id="3119006"/>
    <lineage>
        <taxon>Bacteria</taxon>
        <taxon>Pseudomonadati</taxon>
        <taxon>Pseudomonadota</taxon>
        <taxon>Gammaproteobacteria</taxon>
        <taxon>Chromatiales</taxon>
        <taxon>Wenzhouxiangellaceae</taxon>
        <taxon>Elongatibacter</taxon>
    </lineage>
</organism>
<feature type="transmembrane region" description="Helical" evidence="11">
    <location>
        <begin position="327"/>
        <end position="351"/>
    </location>
</feature>
<evidence type="ECO:0000256" key="9">
    <source>
        <dbReference type="ARBA" id="ARBA00022989"/>
    </source>
</evidence>
<name>A0AAW9RGP2_9GAMM</name>
<dbReference type="GO" id="GO:0005507">
    <property type="term" value="F:copper ion binding"/>
    <property type="evidence" value="ECO:0007669"/>
    <property type="project" value="TreeGrafter"/>
</dbReference>
<dbReference type="FunFam" id="2.70.150.10:FF:000020">
    <property type="entry name" value="Copper-exporting P-type ATPase A"/>
    <property type="match status" value="1"/>
</dbReference>
<dbReference type="GO" id="GO:0055070">
    <property type="term" value="P:copper ion homeostasis"/>
    <property type="evidence" value="ECO:0007669"/>
    <property type="project" value="TreeGrafter"/>
</dbReference>
<feature type="transmembrane region" description="Helical" evidence="11">
    <location>
        <begin position="107"/>
        <end position="127"/>
    </location>
</feature>
<keyword evidence="7 11" id="KW-0067">ATP-binding</keyword>
<evidence type="ECO:0000256" key="6">
    <source>
        <dbReference type="ARBA" id="ARBA00022741"/>
    </source>
</evidence>
<feature type="transmembrane region" description="Helical" evidence="11">
    <location>
        <begin position="300"/>
        <end position="321"/>
    </location>
</feature>
<dbReference type="NCBIfam" id="TIGR01511">
    <property type="entry name" value="ATPase-IB1_Cu"/>
    <property type="match status" value="1"/>
</dbReference>
<protein>
    <submittedName>
        <fullName evidence="15">Copper-translocating P-type ATPase</fullName>
    </submittedName>
</protein>
<dbReference type="Pfam" id="PF00122">
    <property type="entry name" value="E1-E2_ATPase"/>
    <property type="match status" value="1"/>
</dbReference>
<feature type="transmembrane region" description="Helical" evidence="11">
    <location>
        <begin position="42"/>
        <end position="64"/>
    </location>
</feature>
<evidence type="ECO:0000259" key="14">
    <source>
        <dbReference type="Pfam" id="PF19335"/>
    </source>
</evidence>
<keyword evidence="9 11" id="KW-1133">Transmembrane helix</keyword>
<evidence type="ECO:0000259" key="13">
    <source>
        <dbReference type="Pfam" id="PF00122"/>
    </source>
</evidence>
<dbReference type="SFLD" id="SFLDF00027">
    <property type="entry name" value="p-type_atpase"/>
    <property type="match status" value="1"/>
</dbReference>
<dbReference type="InterPro" id="IPR036412">
    <property type="entry name" value="HAD-like_sf"/>
</dbReference>
<dbReference type="NCBIfam" id="TIGR01525">
    <property type="entry name" value="ATPase-IB_hvy"/>
    <property type="match status" value="1"/>
</dbReference>
<feature type="transmembrane region" description="Helical" evidence="11">
    <location>
        <begin position="644"/>
        <end position="666"/>
    </location>
</feature>
<evidence type="ECO:0000256" key="4">
    <source>
        <dbReference type="ARBA" id="ARBA00022692"/>
    </source>
</evidence>
<evidence type="ECO:0000256" key="10">
    <source>
        <dbReference type="ARBA" id="ARBA00023136"/>
    </source>
</evidence>
<feature type="domain" description="Heavy metal binding" evidence="14">
    <location>
        <begin position="1"/>
        <end position="22"/>
    </location>
</feature>
<evidence type="ECO:0000256" key="5">
    <source>
        <dbReference type="ARBA" id="ARBA00022723"/>
    </source>
</evidence>
<accession>A0AAW9RGP2</accession>
<dbReference type="GO" id="GO:0060003">
    <property type="term" value="P:copper ion export"/>
    <property type="evidence" value="ECO:0007669"/>
    <property type="project" value="UniProtKB-ARBA"/>
</dbReference>
<evidence type="ECO:0000256" key="12">
    <source>
        <dbReference type="SAM" id="MobiDB-lite"/>
    </source>
</evidence>
<comment type="similarity">
    <text evidence="2 11">Belongs to the cation transport ATPase (P-type) (TC 3.A.3) family. Type IB subfamily.</text>
</comment>
<keyword evidence="6 11" id="KW-0547">Nucleotide-binding</keyword>
<sequence length="698" mass="73414">MHPEVRLDQPVPCPLCGMALEPLTPTANDGDNEELRDMTRRLWISAALTLPLLWAMAGELFPAVNPMELFGHARVAWAQLLLATPVVLWGGGPFFVRGWQSIVNRNLNMFTLIAIGTGAAWLYSVVATLFPATLPASFLNADGSAPLYFEAAAVIVTLVLVGQVLELRARDRTSGAIKALLRLAPTVAHRVDEAGEETDIDLADVQVGDRLRVRPGENIPVDGQVMDGSSHVDESMLTGEPVPVRKSPDDAVSAGTTNGSSSLLMRAERVGGDTLLSRIVHRVAEAQRSRAPVQRLVDRVAAWFVPGVVVTAIVAAIVWAVTGPQPALAHALLVGVSVLIIACPCALGLATPMSIMVGVGRGAQAGVLIKDAEALERLEKITTIVLDKTGTLTEGRPSLQAVIAAADADEAELLRWAAAVESSSEHPLGRAIVEGAKARDLSIPPVADFDSDPGLGVWGQVGESTIRVGNERLMERHQIDVTALQQAAEQARDRGATAVFVAAGSTAAGLLVVEDAIKATTADAIAELRARNLRVVMLTGDNERTARAVAGRLGIDETIADVLPGDKADIVSRLQREGAIVAMAGDGINDAPALAQADVGIAMGTGTDVAMESAGVTLVSGDLQGIVRAVRLSHRTMRNIRQNLLFAFGYNAIGVPLAAGILYPAFGLLLSPVWASLAMSLSSVSVISNALRLRTARI</sequence>
<dbReference type="InterPro" id="IPR044492">
    <property type="entry name" value="P_typ_ATPase_HD_dom"/>
</dbReference>
<dbReference type="InterPro" id="IPR027256">
    <property type="entry name" value="P-typ_ATPase_IB"/>
</dbReference>
<dbReference type="InterPro" id="IPR008250">
    <property type="entry name" value="ATPase_P-typ_transduc_dom_A_sf"/>
</dbReference>
<dbReference type="GO" id="GO:0005886">
    <property type="term" value="C:plasma membrane"/>
    <property type="evidence" value="ECO:0007669"/>
    <property type="project" value="UniProtKB-SubCell"/>
</dbReference>
<dbReference type="InterPro" id="IPR018303">
    <property type="entry name" value="ATPase_P-typ_P_site"/>
</dbReference>
<dbReference type="Gene3D" id="3.40.50.1000">
    <property type="entry name" value="HAD superfamily/HAD-like"/>
    <property type="match status" value="1"/>
</dbReference>
<dbReference type="Gene3D" id="2.70.150.10">
    <property type="entry name" value="Calcium-transporting ATPase, cytoplasmic transduction domain A"/>
    <property type="match status" value="1"/>
</dbReference>
<dbReference type="PANTHER" id="PTHR43520:SF8">
    <property type="entry name" value="P-TYPE CU(+) TRANSPORTER"/>
    <property type="match status" value="1"/>
</dbReference>
<keyword evidence="3 11" id="KW-1003">Cell membrane</keyword>
<dbReference type="PRINTS" id="PR00119">
    <property type="entry name" value="CATATPASE"/>
</dbReference>
<dbReference type="SUPFAM" id="SSF81665">
    <property type="entry name" value="Calcium ATPase, transmembrane domain M"/>
    <property type="match status" value="1"/>
</dbReference>
<evidence type="ECO:0000256" key="3">
    <source>
        <dbReference type="ARBA" id="ARBA00022475"/>
    </source>
</evidence>
<evidence type="ECO:0000313" key="15">
    <source>
        <dbReference type="EMBL" id="MEJ8569317.1"/>
    </source>
</evidence>
<feature type="transmembrane region" description="Helical" evidence="11">
    <location>
        <begin position="672"/>
        <end position="691"/>
    </location>
</feature>
<dbReference type="PRINTS" id="PR00943">
    <property type="entry name" value="CUATPASE"/>
</dbReference>
<dbReference type="EMBL" id="JAZHOG010000013">
    <property type="protein sequence ID" value="MEJ8569317.1"/>
    <property type="molecule type" value="Genomic_DNA"/>
</dbReference>
<keyword evidence="16" id="KW-1185">Reference proteome</keyword>
<keyword evidence="10 11" id="KW-0472">Membrane</keyword>
<feature type="transmembrane region" description="Helical" evidence="11">
    <location>
        <begin position="76"/>
        <end position="95"/>
    </location>
</feature>
<evidence type="ECO:0000256" key="2">
    <source>
        <dbReference type="ARBA" id="ARBA00006024"/>
    </source>
</evidence>
<dbReference type="InterPro" id="IPR023214">
    <property type="entry name" value="HAD_sf"/>
</dbReference>
<keyword evidence="8" id="KW-1278">Translocase</keyword>
<proteinExistence type="inferred from homology"/>
<dbReference type="PANTHER" id="PTHR43520">
    <property type="entry name" value="ATP7, ISOFORM B"/>
    <property type="match status" value="1"/>
</dbReference>
<evidence type="ECO:0000256" key="1">
    <source>
        <dbReference type="ARBA" id="ARBA00004651"/>
    </source>
</evidence>
<reference evidence="15 16" key="1">
    <citation type="submission" date="2024-02" db="EMBL/GenBank/DDBJ databases">
        <title>A novel Wenzhouxiangellaceae bacterium, isolated from coastal sediments.</title>
        <authorList>
            <person name="Du Z.-J."/>
            <person name="Ye Y.-Q."/>
            <person name="Zhang X.-Y."/>
        </authorList>
    </citation>
    <scope>NUCLEOTIDE SEQUENCE [LARGE SCALE GENOMIC DNA]</scope>
    <source>
        <strain evidence="15 16">CH-27</strain>
    </source>
</reference>
<dbReference type="NCBIfam" id="TIGR01494">
    <property type="entry name" value="ATPase_P-type"/>
    <property type="match status" value="1"/>
</dbReference>
<dbReference type="Gene3D" id="3.40.1110.10">
    <property type="entry name" value="Calcium-transporting ATPase, cytoplasmic domain N"/>
    <property type="match status" value="1"/>
</dbReference>
<dbReference type="CDD" id="cd02094">
    <property type="entry name" value="P-type_ATPase_Cu-like"/>
    <property type="match status" value="1"/>
</dbReference>